<proteinExistence type="predicted"/>
<organism evidence="1 2">
    <name type="scientific">Dorea longicatena</name>
    <dbReference type="NCBI Taxonomy" id="88431"/>
    <lineage>
        <taxon>Bacteria</taxon>
        <taxon>Bacillati</taxon>
        <taxon>Bacillota</taxon>
        <taxon>Clostridia</taxon>
        <taxon>Lachnospirales</taxon>
        <taxon>Lachnospiraceae</taxon>
        <taxon>Dorea</taxon>
    </lineage>
</organism>
<evidence type="ECO:0000313" key="1">
    <source>
        <dbReference type="EMBL" id="CUO60583.1"/>
    </source>
</evidence>
<sequence>MENKINISFIKEEKNIEIDIQQPDLSNLVHKIIAEHLLVSETNIEISTDNDNFDKEEFLQMLIEVHQDFCEEIDKFYENIDKEIRTYYEDEELSKHIIEKIKEIYATEVG</sequence>
<reference evidence="1 2" key="1">
    <citation type="submission" date="2015-09" db="EMBL/GenBank/DDBJ databases">
        <authorList>
            <consortium name="Pathogen Informatics"/>
        </authorList>
    </citation>
    <scope>NUCLEOTIDE SEQUENCE [LARGE SCALE GENOMIC DNA]</scope>
    <source>
        <strain evidence="1 2">2789STDY5608851</strain>
    </source>
</reference>
<dbReference type="RefSeq" id="WP_055195534.1">
    <property type="nucleotide sequence ID" value="NZ_CYYM01000021.1"/>
</dbReference>
<gene>
    <name evidence="1" type="ORF">ERS852408_02534</name>
</gene>
<dbReference type="Proteomes" id="UP000095380">
    <property type="component" value="Unassembled WGS sequence"/>
</dbReference>
<dbReference type="EMBL" id="CYYM01000021">
    <property type="protein sequence ID" value="CUO60583.1"/>
    <property type="molecule type" value="Genomic_DNA"/>
</dbReference>
<evidence type="ECO:0000313" key="2">
    <source>
        <dbReference type="Proteomes" id="UP000095380"/>
    </source>
</evidence>
<accession>A0A174GDQ4</accession>
<protein>
    <submittedName>
        <fullName evidence="1">Uncharacterized protein</fullName>
    </submittedName>
</protein>
<name>A0A174GDQ4_9FIRM</name>
<dbReference type="AlphaFoldDB" id="A0A174GDQ4"/>